<dbReference type="InterPro" id="IPR023851">
    <property type="entry name" value="Tscrpt_reg_TetR-type"/>
</dbReference>
<feature type="DNA-binding region" description="H-T-H motif" evidence="4">
    <location>
        <begin position="53"/>
        <end position="72"/>
    </location>
</feature>
<dbReference type="InterPro" id="IPR050109">
    <property type="entry name" value="HTH-type_TetR-like_transc_reg"/>
</dbReference>
<dbReference type="Gene3D" id="1.10.10.60">
    <property type="entry name" value="Homeodomain-like"/>
    <property type="match status" value="1"/>
</dbReference>
<dbReference type="GO" id="GO:0000976">
    <property type="term" value="F:transcription cis-regulatory region binding"/>
    <property type="evidence" value="ECO:0007669"/>
    <property type="project" value="TreeGrafter"/>
</dbReference>
<dbReference type="GO" id="GO:0003700">
    <property type="term" value="F:DNA-binding transcription factor activity"/>
    <property type="evidence" value="ECO:0007669"/>
    <property type="project" value="TreeGrafter"/>
</dbReference>
<evidence type="ECO:0000313" key="7">
    <source>
        <dbReference type="Proteomes" id="UP000256913"/>
    </source>
</evidence>
<accession>A0A3D9ZSJ0</accession>
<dbReference type="Proteomes" id="UP000256913">
    <property type="component" value="Unassembled WGS sequence"/>
</dbReference>
<keyword evidence="3" id="KW-0804">Transcription</keyword>
<dbReference type="AlphaFoldDB" id="A0A3D9ZSJ0"/>
<reference evidence="6 7" key="1">
    <citation type="submission" date="2018-08" db="EMBL/GenBank/DDBJ databases">
        <title>Sequencing the genomes of 1000 actinobacteria strains.</title>
        <authorList>
            <person name="Klenk H.-P."/>
        </authorList>
    </citation>
    <scope>NUCLEOTIDE SEQUENCE [LARGE SCALE GENOMIC DNA]</scope>
    <source>
        <strain evidence="6 7">DSM 44099</strain>
    </source>
</reference>
<organism evidence="6 7">
    <name type="scientific">Asanoa ferruginea</name>
    <dbReference type="NCBI Taxonomy" id="53367"/>
    <lineage>
        <taxon>Bacteria</taxon>
        <taxon>Bacillati</taxon>
        <taxon>Actinomycetota</taxon>
        <taxon>Actinomycetes</taxon>
        <taxon>Micromonosporales</taxon>
        <taxon>Micromonosporaceae</taxon>
        <taxon>Asanoa</taxon>
    </lineage>
</organism>
<evidence type="ECO:0000259" key="5">
    <source>
        <dbReference type="PROSITE" id="PS50977"/>
    </source>
</evidence>
<evidence type="ECO:0000256" key="2">
    <source>
        <dbReference type="ARBA" id="ARBA00023125"/>
    </source>
</evidence>
<dbReference type="SUPFAM" id="SSF46689">
    <property type="entry name" value="Homeodomain-like"/>
    <property type="match status" value="1"/>
</dbReference>
<dbReference type="EMBL" id="QUMQ01000001">
    <property type="protein sequence ID" value="REF99859.1"/>
    <property type="molecule type" value="Genomic_DNA"/>
</dbReference>
<feature type="domain" description="HTH tetR-type" evidence="5">
    <location>
        <begin position="30"/>
        <end position="90"/>
    </location>
</feature>
<evidence type="ECO:0000313" key="6">
    <source>
        <dbReference type="EMBL" id="REF99859.1"/>
    </source>
</evidence>
<dbReference type="PANTHER" id="PTHR30055:SF238">
    <property type="entry name" value="MYCOFACTOCIN BIOSYNTHESIS TRANSCRIPTIONAL REGULATOR MFTR-RELATED"/>
    <property type="match status" value="1"/>
</dbReference>
<dbReference type="InterPro" id="IPR009057">
    <property type="entry name" value="Homeodomain-like_sf"/>
</dbReference>
<dbReference type="OrthoDB" id="8688418at2"/>
<evidence type="ECO:0000256" key="1">
    <source>
        <dbReference type="ARBA" id="ARBA00023015"/>
    </source>
</evidence>
<dbReference type="InterPro" id="IPR041347">
    <property type="entry name" value="MftR_C"/>
</dbReference>
<name>A0A3D9ZSJ0_9ACTN</name>
<gene>
    <name evidence="6" type="ORF">DFJ67_5903</name>
</gene>
<proteinExistence type="predicted"/>
<keyword evidence="1" id="KW-0805">Transcription regulation</keyword>
<dbReference type="PROSITE" id="PS50977">
    <property type="entry name" value="HTH_TETR_2"/>
    <property type="match status" value="1"/>
</dbReference>
<dbReference type="InterPro" id="IPR023772">
    <property type="entry name" value="DNA-bd_HTH_TetR-type_CS"/>
</dbReference>
<dbReference type="NCBIfam" id="TIGR03968">
    <property type="entry name" value="mycofact_TetR"/>
    <property type="match status" value="1"/>
</dbReference>
<evidence type="ECO:0000256" key="3">
    <source>
        <dbReference type="ARBA" id="ARBA00023163"/>
    </source>
</evidence>
<comment type="caution">
    <text evidence="6">The sequence shown here is derived from an EMBL/GenBank/DDBJ whole genome shotgun (WGS) entry which is preliminary data.</text>
</comment>
<dbReference type="PROSITE" id="PS01081">
    <property type="entry name" value="HTH_TETR_1"/>
    <property type="match status" value="1"/>
</dbReference>
<sequence>MAPGAEREGRQPVSSLDDAAAVTRLGRRRSTSRAELSHIALRLFAEHGFEETTVDDVASAAGIGRRTLFRYFPSKNDLPWGDFDEQLEHMRAHLDETPEGVPLMDALRHAVVEFNRLPPEEVSWHRQRMRLLLNVPALQAHSTLRYQAWRDVVSDYAARRLGVPADSPAPSAIAWALLGIALSAYEQWLRHEDADLAELLETSLAMLDKGFRL</sequence>
<dbReference type="InterPro" id="IPR001647">
    <property type="entry name" value="HTH_TetR"/>
</dbReference>
<evidence type="ECO:0000256" key="4">
    <source>
        <dbReference type="PROSITE-ProRule" id="PRU00335"/>
    </source>
</evidence>
<dbReference type="PANTHER" id="PTHR30055">
    <property type="entry name" value="HTH-TYPE TRANSCRIPTIONAL REGULATOR RUTR"/>
    <property type="match status" value="1"/>
</dbReference>
<dbReference type="PRINTS" id="PR00455">
    <property type="entry name" value="HTHTETR"/>
</dbReference>
<dbReference type="Pfam" id="PF17754">
    <property type="entry name" value="TetR_C_14"/>
    <property type="match status" value="1"/>
</dbReference>
<protein>
    <submittedName>
        <fullName evidence="6">TetR family transcriptional regulator</fullName>
    </submittedName>
</protein>
<keyword evidence="2 4" id="KW-0238">DNA-binding</keyword>
<keyword evidence="7" id="KW-1185">Reference proteome</keyword>
<dbReference type="Pfam" id="PF00440">
    <property type="entry name" value="TetR_N"/>
    <property type="match status" value="1"/>
</dbReference>
<dbReference type="Gene3D" id="1.10.357.10">
    <property type="entry name" value="Tetracycline Repressor, domain 2"/>
    <property type="match status" value="1"/>
</dbReference>